<dbReference type="RefSeq" id="WP_374611183.1">
    <property type="nucleotide sequence ID" value="NZ_JBHUEL010000004.1"/>
</dbReference>
<accession>A0ABW4MB34</accession>
<evidence type="ECO:0000313" key="2">
    <source>
        <dbReference type="EMBL" id="MFD1766279.1"/>
    </source>
</evidence>
<dbReference type="Pfam" id="PF07332">
    <property type="entry name" value="Phage_holin_3_6"/>
    <property type="match status" value="1"/>
</dbReference>
<organism evidence="2 3">
    <name type="scientific">Sphingorhabdus buctiana</name>
    <dbReference type="NCBI Taxonomy" id="1508805"/>
    <lineage>
        <taxon>Bacteria</taxon>
        <taxon>Pseudomonadati</taxon>
        <taxon>Pseudomonadota</taxon>
        <taxon>Alphaproteobacteria</taxon>
        <taxon>Sphingomonadales</taxon>
        <taxon>Sphingomonadaceae</taxon>
        <taxon>Sphingorhabdus</taxon>
    </lineage>
</organism>
<keyword evidence="1" id="KW-1133">Transmembrane helix</keyword>
<evidence type="ECO:0000256" key="1">
    <source>
        <dbReference type="SAM" id="Phobius"/>
    </source>
</evidence>
<feature type="transmembrane region" description="Helical" evidence="1">
    <location>
        <begin position="84"/>
        <end position="105"/>
    </location>
</feature>
<proteinExistence type="predicted"/>
<sequence length="122" mass="13071">MDKDTSPVEIEHPSPTEQVRTLVDDVRALAAAEIDYAKARLSYSGGILRKAGIWAFLAIFFLSGAIVALILGLLLILSQYVGPWIATLLVVIGFALAAWGAALAARRTANNLKFDSEEDNAA</sequence>
<keyword evidence="1" id="KW-0812">Transmembrane</keyword>
<dbReference type="Proteomes" id="UP001597215">
    <property type="component" value="Unassembled WGS sequence"/>
</dbReference>
<name>A0ABW4MB34_9SPHN</name>
<reference evidence="3" key="1">
    <citation type="journal article" date="2019" name="Int. J. Syst. Evol. Microbiol.">
        <title>The Global Catalogue of Microorganisms (GCM) 10K type strain sequencing project: providing services to taxonomists for standard genome sequencing and annotation.</title>
        <authorList>
            <consortium name="The Broad Institute Genomics Platform"/>
            <consortium name="The Broad Institute Genome Sequencing Center for Infectious Disease"/>
            <person name="Wu L."/>
            <person name="Ma J."/>
        </authorList>
    </citation>
    <scope>NUCLEOTIDE SEQUENCE [LARGE SCALE GENOMIC DNA]</scope>
    <source>
        <strain evidence="3">CGMCC 1.12449</strain>
    </source>
</reference>
<keyword evidence="3" id="KW-1185">Reference proteome</keyword>
<dbReference type="InterPro" id="IPR009937">
    <property type="entry name" value="Phage_holin_3_6"/>
</dbReference>
<protein>
    <submittedName>
        <fullName evidence="2">Phage holin family protein</fullName>
    </submittedName>
</protein>
<feature type="transmembrane region" description="Helical" evidence="1">
    <location>
        <begin position="53"/>
        <end position="78"/>
    </location>
</feature>
<keyword evidence="1" id="KW-0472">Membrane</keyword>
<comment type="caution">
    <text evidence="2">The sequence shown here is derived from an EMBL/GenBank/DDBJ whole genome shotgun (WGS) entry which is preliminary data.</text>
</comment>
<dbReference type="EMBL" id="JBHUEL010000004">
    <property type="protein sequence ID" value="MFD1766279.1"/>
    <property type="molecule type" value="Genomic_DNA"/>
</dbReference>
<evidence type="ECO:0000313" key="3">
    <source>
        <dbReference type="Proteomes" id="UP001597215"/>
    </source>
</evidence>
<gene>
    <name evidence="2" type="ORF">ACFSAG_05425</name>
</gene>